<evidence type="ECO:0000313" key="2">
    <source>
        <dbReference type="EMBL" id="KKL57567.1"/>
    </source>
</evidence>
<gene>
    <name evidence="2" type="ORF">LCGC14_2234130</name>
</gene>
<reference evidence="2" key="1">
    <citation type="journal article" date="2015" name="Nature">
        <title>Complex archaea that bridge the gap between prokaryotes and eukaryotes.</title>
        <authorList>
            <person name="Spang A."/>
            <person name="Saw J.H."/>
            <person name="Jorgensen S.L."/>
            <person name="Zaremba-Niedzwiedzka K."/>
            <person name="Martijn J."/>
            <person name="Lind A.E."/>
            <person name="van Eijk R."/>
            <person name="Schleper C."/>
            <person name="Guy L."/>
            <person name="Ettema T.J."/>
        </authorList>
    </citation>
    <scope>NUCLEOTIDE SEQUENCE</scope>
</reference>
<dbReference type="Gene3D" id="3.90.226.10">
    <property type="entry name" value="2-enoyl-CoA Hydratase, Chain A, domain 1"/>
    <property type="match status" value="1"/>
</dbReference>
<proteinExistence type="predicted"/>
<dbReference type="SUPFAM" id="SSF52096">
    <property type="entry name" value="ClpP/crotonase"/>
    <property type="match status" value="1"/>
</dbReference>
<organism evidence="2">
    <name type="scientific">marine sediment metagenome</name>
    <dbReference type="NCBI Taxonomy" id="412755"/>
    <lineage>
        <taxon>unclassified sequences</taxon>
        <taxon>metagenomes</taxon>
        <taxon>ecological metagenomes</taxon>
    </lineage>
</organism>
<dbReference type="InterPro" id="IPR029045">
    <property type="entry name" value="ClpP/crotonase-like_dom_sf"/>
</dbReference>
<protein>
    <submittedName>
        <fullName evidence="2">Uncharacterized protein</fullName>
    </submittedName>
</protein>
<evidence type="ECO:0000256" key="1">
    <source>
        <dbReference type="SAM" id="MobiDB-lite"/>
    </source>
</evidence>
<sequence>VGLHFVFLVKYQSIRAPLLRLDGCSLAPLNLMSLPGPTEVDGRSAYFLEAFARIGLVPDGGAAWLLTRSVGRVRAMELMGDDLRIEGLALLAGAFDPRRDLSPAAAHVAGRDDALVQVAPMLEMVADRMADLPGRQAGWKAYLALETPPETVARLRLHEGTGRPLGDGDFVHRMEKLLGRQLTPNKPGPKPKKPKRKRKREPLN</sequence>
<accession>A0A0F9G2C9</accession>
<comment type="caution">
    <text evidence="2">The sequence shown here is derived from an EMBL/GenBank/DDBJ whole genome shotgun (WGS) entry which is preliminary data.</text>
</comment>
<dbReference type="EMBL" id="LAZR01030121">
    <property type="protein sequence ID" value="KKL57567.1"/>
    <property type="molecule type" value="Genomic_DNA"/>
</dbReference>
<name>A0A0F9G2C9_9ZZZZ</name>
<feature type="region of interest" description="Disordered" evidence="1">
    <location>
        <begin position="178"/>
        <end position="204"/>
    </location>
</feature>
<feature type="non-terminal residue" evidence="2">
    <location>
        <position position="1"/>
    </location>
</feature>
<feature type="compositionally biased region" description="Basic residues" evidence="1">
    <location>
        <begin position="189"/>
        <end position="204"/>
    </location>
</feature>
<dbReference type="AlphaFoldDB" id="A0A0F9G2C9"/>